<evidence type="ECO:0000256" key="4">
    <source>
        <dbReference type="ARBA" id="ARBA00023082"/>
    </source>
</evidence>
<keyword evidence="10" id="KW-1185">Reference proteome</keyword>
<gene>
    <name evidence="9" type="primary">rpoE_19</name>
    <name evidence="9" type="ORF">EHYA_09772</name>
</gene>
<dbReference type="CDD" id="cd06171">
    <property type="entry name" value="Sigma70_r4"/>
    <property type="match status" value="1"/>
</dbReference>
<dbReference type="Pfam" id="PF04542">
    <property type="entry name" value="Sigma70_r2"/>
    <property type="match status" value="1"/>
</dbReference>
<sequence>MKNEPGPEQAPPSGPTPREAWLADRFEAVRPHLRTVAYGMLGSRTDAEDAIQETWLRVSRNEHRDIRDLRAWLTTVVGRICLDMLRARRLRREDYPGTWLPEPIVRPADADAYDPEGRAVEADAIGLALLIVLETLNPAERLAFVLHDVFGMTFPEIGRVVGRSPAAARQLATRARRRVRSAPQPDADLARQRRIVDAFLSAAREGDFDALLATLDPDVSFEIDLGPAAGAGPSAVVGAEKVARQMLANARVFLPMSRPVLVNGSPGRLVGDSDAPTGIAGFTVAGDRIVRIDVVADPAKLGDVSLDLLDGARPEAARRTTTPPDGASPDATRSDTTRSDTI</sequence>
<dbReference type="GO" id="GO:0006352">
    <property type="term" value="P:DNA-templated transcription initiation"/>
    <property type="evidence" value="ECO:0007669"/>
    <property type="project" value="InterPro"/>
</dbReference>
<dbReference type="NCBIfam" id="TIGR02937">
    <property type="entry name" value="sigma70-ECF"/>
    <property type="match status" value="1"/>
</dbReference>
<dbReference type="GO" id="GO:0000428">
    <property type="term" value="C:DNA-directed RNA polymerase complex"/>
    <property type="evidence" value="ECO:0007669"/>
    <property type="project" value="UniProtKB-KW"/>
</dbReference>
<evidence type="ECO:0000313" key="10">
    <source>
        <dbReference type="Proteomes" id="UP000286931"/>
    </source>
</evidence>
<feature type="compositionally biased region" description="Basic and acidic residues" evidence="6">
    <location>
        <begin position="332"/>
        <end position="342"/>
    </location>
</feature>
<dbReference type="AlphaFoldDB" id="A0A401Z584"/>
<feature type="region of interest" description="Disordered" evidence="6">
    <location>
        <begin position="312"/>
        <end position="342"/>
    </location>
</feature>
<evidence type="ECO:0000259" key="7">
    <source>
        <dbReference type="Pfam" id="PF04542"/>
    </source>
</evidence>
<protein>
    <submittedName>
        <fullName evidence="9">DNA-directed RNA polymerase sigma-70 factor</fullName>
    </submittedName>
</protein>
<evidence type="ECO:0000313" key="9">
    <source>
        <dbReference type="EMBL" id="GCE01997.1"/>
    </source>
</evidence>
<dbReference type="InterPro" id="IPR032710">
    <property type="entry name" value="NTF2-like_dom_sf"/>
</dbReference>
<dbReference type="InterPro" id="IPR052704">
    <property type="entry name" value="ECF_Sigma-70_Domain"/>
</dbReference>
<dbReference type="Proteomes" id="UP000286931">
    <property type="component" value="Unassembled WGS sequence"/>
</dbReference>
<dbReference type="InterPro" id="IPR007627">
    <property type="entry name" value="RNA_pol_sigma70_r2"/>
</dbReference>
<dbReference type="Pfam" id="PF08281">
    <property type="entry name" value="Sigma70_r4_2"/>
    <property type="match status" value="1"/>
</dbReference>
<name>A0A401Z584_9ACTN</name>
<dbReference type="InterPro" id="IPR036388">
    <property type="entry name" value="WH-like_DNA-bd_sf"/>
</dbReference>
<proteinExistence type="inferred from homology"/>
<dbReference type="GO" id="GO:0016987">
    <property type="term" value="F:sigma factor activity"/>
    <property type="evidence" value="ECO:0007669"/>
    <property type="project" value="UniProtKB-KW"/>
</dbReference>
<accession>A0A401Z584</accession>
<keyword evidence="9" id="KW-0240">DNA-directed RNA polymerase</keyword>
<dbReference type="PANTHER" id="PTHR30173">
    <property type="entry name" value="SIGMA 19 FACTOR"/>
    <property type="match status" value="1"/>
</dbReference>
<comment type="similarity">
    <text evidence="1">Belongs to the sigma-70 factor family. ECF subfamily.</text>
</comment>
<evidence type="ECO:0000256" key="1">
    <source>
        <dbReference type="ARBA" id="ARBA00010641"/>
    </source>
</evidence>
<dbReference type="InterPro" id="IPR013325">
    <property type="entry name" value="RNA_pol_sigma_r2"/>
</dbReference>
<keyword evidence="3" id="KW-0805">Transcription regulation</keyword>
<dbReference type="Gene3D" id="1.10.1740.10">
    <property type="match status" value="1"/>
</dbReference>
<feature type="domain" description="RNA polymerase sigma-70 region 2" evidence="7">
    <location>
        <begin position="26"/>
        <end position="89"/>
    </location>
</feature>
<feature type="domain" description="RNA polymerase sigma factor 70 region 4 type 2" evidence="8">
    <location>
        <begin position="132"/>
        <end position="178"/>
    </location>
</feature>
<dbReference type="SUPFAM" id="SSF88659">
    <property type="entry name" value="Sigma3 and sigma4 domains of RNA polymerase sigma factors"/>
    <property type="match status" value="1"/>
</dbReference>
<dbReference type="Gene3D" id="1.10.10.10">
    <property type="entry name" value="Winged helix-like DNA-binding domain superfamily/Winged helix DNA-binding domain"/>
    <property type="match status" value="1"/>
</dbReference>
<dbReference type="SUPFAM" id="SSF54427">
    <property type="entry name" value="NTF2-like"/>
    <property type="match status" value="1"/>
</dbReference>
<keyword evidence="4" id="KW-0731">Sigma factor</keyword>
<dbReference type="RefSeq" id="WP_126643557.1">
    <property type="nucleotide sequence ID" value="NZ_BIFH01000055.1"/>
</dbReference>
<evidence type="ECO:0000256" key="5">
    <source>
        <dbReference type="ARBA" id="ARBA00023163"/>
    </source>
</evidence>
<comment type="subunit">
    <text evidence="2">Interacts transiently with the RNA polymerase catalytic core formed by RpoA, RpoB, RpoC and RpoZ (2 alpha, 1 beta, 1 beta' and 1 omega subunit) to form the RNA polymerase holoenzyme that can initiate transcription.</text>
</comment>
<dbReference type="EMBL" id="BIFH01000055">
    <property type="protein sequence ID" value="GCE01997.1"/>
    <property type="molecule type" value="Genomic_DNA"/>
</dbReference>
<dbReference type="OrthoDB" id="3211555at2"/>
<dbReference type="SUPFAM" id="SSF88946">
    <property type="entry name" value="Sigma2 domain of RNA polymerase sigma factors"/>
    <property type="match status" value="1"/>
</dbReference>
<dbReference type="PANTHER" id="PTHR30173:SF43">
    <property type="entry name" value="ECF RNA POLYMERASE SIGMA FACTOR SIGI-RELATED"/>
    <property type="match status" value="1"/>
</dbReference>
<evidence type="ECO:0000256" key="6">
    <source>
        <dbReference type="SAM" id="MobiDB-lite"/>
    </source>
</evidence>
<dbReference type="GO" id="GO:0003677">
    <property type="term" value="F:DNA binding"/>
    <property type="evidence" value="ECO:0007669"/>
    <property type="project" value="InterPro"/>
</dbReference>
<evidence type="ECO:0000259" key="8">
    <source>
        <dbReference type="Pfam" id="PF08281"/>
    </source>
</evidence>
<dbReference type="InterPro" id="IPR013249">
    <property type="entry name" value="RNA_pol_sigma70_r4_t2"/>
</dbReference>
<dbReference type="Gene3D" id="3.10.450.50">
    <property type="match status" value="1"/>
</dbReference>
<evidence type="ECO:0000256" key="2">
    <source>
        <dbReference type="ARBA" id="ARBA00011344"/>
    </source>
</evidence>
<organism evidence="9 10">
    <name type="scientific">Embleya hyalina</name>
    <dbReference type="NCBI Taxonomy" id="516124"/>
    <lineage>
        <taxon>Bacteria</taxon>
        <taxon>Bacillati</taxon>
        <taxon>Actinomycetota</taxon>
        <taxon>Actinomycetes</taxon>
        <taxon>Kitasatosporales</taxon>
        <taxon>Streptomycetaceae</taxon>
        <taxon>Embleya</taxon>
    </lineage>
</organism>
<reference evidence="9 10" key="1">
    <citation type="submission" date="2018-12" db="EMBL/GenBank/DDBJ databases">
        <title>Draft genome sequence of Embleya hyalina NBRC 13850T.</title>
        <authorList>
            <person name="Komaki H."/>
            <person name="Hosoyama A."/>
            <person name="Kimura A."/>
            <person name="Ichikawa N."/>
            <person name="Tamura T."/>
        </authorList>
    </citation>
    <scope>NUCLEOTIDE SEQUENCE [LARGE SCALE GENOMIC DNA]</scope>
    <source>
        <strain evidence="9 10">NBRC 13850</strain>
    </source>
</reference>
<dbReference type="InterPro" id="IPR013324">
    <property type="entry name" value="RNA_pol_sigma_r3/r4-like"/>
</dbReference>
<dbReference type="NCBIfam" id="NF007214">
    <property type="entry name" value="PRK09636.1"/>
    <property type="match status" value="1"/>
</dbReference>
<dbReference type="InterPro" id="IPR014284">
    <property type="entry name" value="RNA_pol_sigma-70_dom"/>
</dbReference>
<keyword evidence="5" id="KW-0804">Transcription</keyword>
<evidence type="ECO:0000256" key="3">
    <source>
        <dbReference type="ARBA" id="ARBA00023015"/>
    </source>
</evidence>
<comment type="caution">
    <text evidence="9">The sequence shown here is derived from an EMBL/GenBank/DDBJ whole genome shotgun (WGS) entry which is preliminary data.</text>
</comment>